<dbReference type="EMBL" id="CADCWO010000064">
    <property type="protein sequence ID" value="CAA9565865.1"/>
    <property type="molecule type" value="Genomic_DNA"/>
</dbReference>
<dbReference type="AlphaFoldDB" id="A0A6J4V5G2"/>
<gene>
    <name evidence="5" type="ORF">AVDCRST_MAG81-1201</name>
</gene>
<feature type="compositionally biased region" description="Polar residues" evidence="2">
    <location>
        <begin position="12"/>
        <end position="23"/>
    </location>
</feature>
<feature type="region of interest" description="Disordered" evidence="2">
    <location>
        <begin position="1"/>
        <end position="49"/>
    </location>
</feature>
<feature type="domain" description="Cyanobacterial aminoacyl-tRNA synthetase CAAD" evidence="4">
    <location>
        <begin position="98"/>
        <end position="174"/>
    </location>
</feature>
<dbReference type="Pfam" id="PF14159">
    <property type="entry name" value="CAAD"/>
    <property type="match status" value="1"/>
</dbReference>
<evidence type="ECO:0000313" key="5">
    <source>
        <dbReference type="EMBL" id="CAA9565865.1"/>
    </source>
</evidence>
<proteinExistence type="predicted"/>
<evidence type="ECO:0000256" key="1">
    <source>
        <dbReference type="ARBA" id="ARBA00004141"/>
    </source>
</evidence>
<name>A0A6J4V5G2_9CYAN</name>
<protein>
    <recommendedName>
        <fullName evidence="4">Cyanobacterial aminoacyl-tRNA synthetase CAAD domain-containing protein</fullName>
    </recommendedName>
</protein>
<sequence length="182" mass="20077">MSNSMPEWDPSQPENTQQLTEESTVAEEAPKDLLESETDQQPTGNPDEFLSMAHEVNSISGSVHSNEATGVTTETLLPQQSPDQSSGVGELLAPLMNTFGQFWENNSRIFVVALALFLVPLPLIILTLSLLSVINSIPLAAPIFKLIGISYTAWFIYQYLLFDSKRQELSVLTQKFFGGVKN</sequence>
<dbReference type="PANTHER" id="PTHR33222:SF4">
    <property type="entry name" value="PROTEIN CURVATURE THYLAKOID 1A, CHLOROPLASTIC"/>
    <property type="match status" value="1"/>
</dbReference>
<keyword evidence="3" id="KW-0812">Transmembrane</keyword>
<organism evidence="5">
    <name type="scientific">uncultured Synechococcales cyanobacterium</name>
    <dbReference type="NCBI Taxonomy" id="1936017"/>
    <lineage>
        <taxon>Bacteria</taxon>
        <taxon>Bacillati</taxon>
        <taxon>Cyanobacteriota</taxon>
        <taxon>Cyanophyceae</taxon>
        <taxon>Synechococcales</taxon>
        <taxon>environmental samples</taxon>
    </lineage>
</organism>
<dbReference type="GO" id="GO:0009579">
    <property type="term" value="C:thylakoid"/>
    <property type="evidence" value="ECO:0007669"/>
    <property type="project" value="InterPro"/>
</dbReference>
<accession>A0A6J4V5G2</accession>
<keyword evidence="3" id="KW-1133">Transmembrane helix</keyword>
<comment type="subcellular location">
    <subcellularLocation>
        <location evidence="1">Membrane</location>
        <topology evidence="1">Multi-pass membrane protein</topology>
    </subcellularLocation>
</comment>
<dbReference type="GO" id="GO:0016020">
    <property type="term" value="C:membrane"/>
    <property type="evidence" value="ECO:0007669"/>
    <property type="project" value="UniProtKB-SubCell"/>
</dbReference>
<evidence type="ECO:0000256" key="3">
    <source>
        <dbReference type="SAM" id="Phobius"/>
    </source>
</evidence>
<dbReference type="PANTHER" id="PTHR33222">
    <property type="match status" value="1"/>
</dbReference>
<keyword evidence="3" id="KW-0472">Membrane</keyword>
<evidence type="ECO:0000259" key="4">
    <source>
        <dbReference type="Pfam" id="PF14159"/>
    </source>
</evidence>
<feature type="transmembrane region" description="Helical" evidence="3">
    <location>
        <begin position="109"/>
        <end position="131"/>
    </location>
</feature>
<evidence type="ECO:0000256" key="2">
    <source>
        <dbReference type="SAM" id="MobiDB-lite"/>
    </source>
</evidence>
<dbReference type="InterPro" id="IPR025564">
    <property type="entry name" value="CAAD_dom"/>
</dbReference>
<dbReference type="InterPro" id="IPR033344">
    <property type="entry name" value="CURT1"/>
</dbReference>
<feature type="transmembrane region" description="Helical" evidence="3">
    <location>
        <begin position="143"/>
        <end position="162"/>
    </location>
</feature>
<reference evidence="5" key="1">
    <citation type="submission" date="2020-02" db="EMBL/GenBank/DDBJ databases">
        <authorList>
            <person name="Meier V. D."/>
        </authorList>
    </citation>
    <scope>NUCLEOTIDE SEQUENCE</scope>
    <source>
        <strain evidence="5">AVDCRST_MAG81</strain>
    </source>
</reference>